<dbReference type="AlphaFoldDB" id="A0A7W7VTI9"/>
<keyword evidence="3" id="KW-1185">Reference proteome</keyword>
<dbReference type="SUPFAM" id="SSF51735">
    <property type="entry name" value="NAD(P)-binding Rossmann-fold domains"/>
    <property type="match status" value="1"/>
</dbReference>
<dbReference type="InterPro" id="IPR029752">
    <property type="entry name" value="D-isomer_DH_CS1"/>
</dbReference>
<dbReference type="Proteomes" id="UP000540506">
    <property type="component" value="Unassembled WGS sequence"/>
</dbReference>
<name>A0A7W7VTI9_KITKI</name>
<dbReference type="Pfam" id="PF03446">
    <property type="entry name" value="NAD_binding_2"/>
    <property type="match status" value="1"/>
</dbReference>
<comment type="caution">
    <text evidence="2">The sequence shown here is derived from an EMBL/GenBank/DDBJ whole genome shotgun (WGS) entry which is preliminary data.</text>
</comment>
<evidence type="ECO:0000313" key="3">
    <source>
        <dbReference type="Proteomes" id="UP000540506"/>
    </source>
</evidence>
<dbReference type="GO" id="GO:0050661">
    <property type="term" value="F:NADP binding"/>
    <property type="evidence" value="ECO:0007669"/>
    <property type="project" value="InterPro"/>
</dbReference>
<evidence type="ECO:0000259" key="1">
    <source>
        <dbReference type="Pfam" id="PF03446"/>
    </source>
</evidence>
<gene>
    <name evidence="2" type="ORF">FHR34_000473</name>
</gene>
<dbReference type="InterPro" id="IPR006115">
    <property type="entry name" value="6PGDH_NADP-bd"/>
</dbReference>
<dbReference type="EMBL" id="JACHJV010000001">
    <property type="protein sequence ID" value="MBB4921480.1"/>
    <property type="molecule type" value="Genomic_DNA"/>
</dbReference>
<proteinExistence type="predicted"/>
<dbReference type="PROSITE" id="PS00065">
    <property type="entry name" value="D_2_HYDROXYACID_DH_1"/>
    <property type="match status" value="1"/>
</dbReference>
<organism evidence="2 3">
    <name type="scientific">Kitasatospora kifunensis</name>
    <name type="common">Streptomyces kifunensis</name>
    <dbReference type="NCBI Taxonomy" id="58351"/>
    <lineage>
        <taxon>Bacteria</taxon>
        <taxon>Bacillati</taxon>
        <taxon>Actinomycetota</taxon>
        <taxon>Actinomycetes</taxon>
        <taxon>Kitasatosporales</taxon>
        <taxon>Streptomycetaceae</taxon>
        <taxon>Kitasatospora</taxon>
    </lineage>
</organism>
<dbReference type="Gene3D" id="3.40.50.720">
    <property type="entry name" value="NAD(P)-binding Rossmann-like Domain"/>
    <property type="match status" value="1"/>
</dbReference>
<feature type="domain" description="6-phosphogluconate dehydrogenase NADP-binding" evidence="1">
    <location>
        <begin position="3"/>
        <end position="53"/>
    </location>
</feature>
<evidence type="ECO:0000313" key="2">
    <source>
        <dbReference type="EMBL" id="MBB4921480.1"/>
    </source>
</evidence>
<sequence length="79" mass="8349">MERIAVVGLGAVGSPVARRLLACGYDVTVWNRTRERAALFARAGAVVAAEHAGRAGQDYTVLLARILRQATKAKCGVTP</sequence>
<protein>
    <submittedName>
        <fullName evidence="2">3-hydroxyisobutyrate dehydrogenase-like beta-hydroxyacid dehydrogenase</fullName>
    </submittedName>
</protein>
<reference evidence="2 3" key="1">
    <citation type="submission" date="2020-08" db="EMBL/GenBank/DDBJ databases">
        <title>Sequencing the genomes of 1000 actinobacteria strains.</title>
        <authorList>
            <person name="Klenk H.-P."/>
        </authorList>
    </citation>
    <scope>NUCLEOTIDE SEQUENCE [LARGE SCALE GENOMIC DNA]</scope>
    <source>
        <strain evidence="2 3">DSM 41654</strain>
    </source>
</reference>
<dbReference type="InterPro" id="IPR036291">
    <property type="entry name" value="NAD(P)-bd_dom_sf"/>
</dbReference>
<accession>A0A7W7VTI9</accession>